<dbReference type="eggNOG" id="KOG4809">
    <property type="taxonomic scope" value="Eukaryota"/>
</dbReference>
<keyword evidence="5" id="KW-1185">Reference proteome</keyword>
<dbReference type="InterPro" id="IPR019323">
    <property type="entry name" value="ELKS/CAST"/>
</dbReference>
<feature type="compositionally biased region" description="Low complexity" evidence="2">
    <location>
        <begin position="596"/>
        <end position="609"/>
    </location>
</feature>
<dbReference type="WBParaSite" id="BXY_0717100.1">
    <property type="protein sequence ID" value="BXY_0717100.1"/>
    <property type="gene ID" value="BXY_0717100"/>
</dbReference>
<dbReference type="EMBL" id="CAJFCV020000004">
    <property type="protein sequence ID" value="CAG9114629.1"/>
    <property type="molecule type" value="Genomic_DNA"/>
</dbReference>
<feature type="compositionally biased region" description="Polar residues" evidence="2">
    <location>
        <begin position="586"/>
        <end position="595"/>
    </location>
</feature>
<evidence type="ECO:0000313" key="6">
    <source>
        <dbReference type="WBParaSite" id="BXY_0717100.1"/>
    </source>
</evidence>
<sequence>MYNDPAQSSYAQYNQYGQPSPAQQNLHRPSVPGSSVINSARGDFAVHGQQYPPTAQRQHQLSGQHAQRQPADKRQQRNEMMMSMRKHRSLDGSQFLRELDHQAPPPPPPSYGVPINDPYAYDQYPQRPDMQHQPFLSNIGATEYPAPYLETAYNPKPQASGHSYANADVEVLKRENAALNEKLNYMMNSIKSFWSPELKRERQGRKEDVQRLQHFQDKVMHQARPLQSEIQHIRQELDRREKDITELMGDTDILDMEDELRQLRKQLVKERQQHYNAAVTISPPKDYTDKSLTSAEYHTMLMKLEKSEMALTEKQRELQSAELRLKGAEEQNKELEKRLDIVGRSNISNDAQVKLLQDDVNMLRQKLETRNQLIESKEKAIRLLEKDVDALRQQLQEANKNLHDQKTRTDNQQIRVDQLETLLRERETEIERLKQRLHQQPSTRIESELRQQVHNLELDKRKLQEQIDNMRVEAEKEKQQQLQVFQDETKQLRSTIEYLQKDLADRQILLASQNEKISQLDANGKVIGDKLNADGSSGFAIKNHLSHSEGLQGDLDEARKEVDHLLRTVQNLEKEKQTLLNKLAANKSSDNSTAISKTTPDYSGSSSSSRKGDSALKIRIDELEEALRESVGITSEKDKQLSEQKALLQQLTSQINELYKDPSRRLKGVKTDADVKAWEEERQRYQRQLVNLRKEVTMAAIREKEACIQLLQGPPENIKEKIEILARQKEQLRHRLLTQNNEQYSTSENGPYLANVWMAAQQEPTTTAYPVQKPLATITSQLPPSLTNGTTTTSAAMNRMQHYQQQPYSNYVSQSGAAAGTATLGRAGLGAAAAARPVAGVTAGAVTNPVNVAIPAYGSVPSAPASFTYGNRTDGVDDEGIWA</sequence>
<feature type="compositionally biased region" description="Polar residues" evidence="2">
    <location>
        <begin position="51"/>
        <end position="67"/>
    </location>
</feature>
<protein>
    <submittedName>
        <fullName evidence="3">(pine wood nematode) hypothetical protein</fullName>
    </submittedName>
</protein>
<evidence type="ECO:0000313" key="4">
    <source>
        <dbReference type="Proteomes" id="UP000095284"/>
    </source>
</evidence>
<evidence type="ECO:0000256" key="2">
    <source>
        <dbReference type="SAM" id="MobiDB-lite"/>
    </source>
</evidence>
<evidence type="ECO:0000313" key="3">
    <source>
        <dbReference type="EMBL" id="CAD5225483.1"/>
    </source>
</evidence>
<organism evidence="4 6">
    <name type="scientific">Bursaphelenchus xylophilus</name>
    <name type="common">Pinewood nematode worm</name>
    <name type="synonym">Aphelenchoides xylophilus</name>
    <dbReference type="NCBI Taxonomy" id="6326"/>
    <lineage>
        <taxon>Eukaryota</taxon>
        <taxon>Metazoa</taxon>
        <taxon>Ecdysozoa</taxon>
        <taxon>Nematoda</taxon>
        <taxon>Chromadorea</taxon>
        <taxon>Rhabditida</taxon>
        <taxon>Tylenchina</taxon>
        <taxon>Tylenchomorpha</taxon>
        <taxon>Aphelenchoidea</taxon>
        <taxon>Aphelenchoididae</taxon>
        <taxon>Bursaphelenchus</taxon>
    </lineage>
</organism>
<feature type="coiled-coil region" evidence="1">
    <location>
        <begin position="230"/>
        <end position="273"/>
    </location>
</feature>
<feature type="coiled-coil region" evidence="1">
    <location>
        <begin position="304"/>
        <end position="480"/>
    </location>
</feature>
<dbReference type="AlphaFoldDB" id="A0A1I7S2E2"/>
<feature type="compositionally biased region" description="Polar residues" evidence="2">
    <location>
        <begin position="1"/>
        <end position="38"/>
    </location>
</feature>
<dbReference type="Proteomes" id="UP000095284">
    <property type="component" value="Unplaced"/>
</dbReference>
<dbReference type="Proteomes" id="UP000582659">
    <property type="component" value="Unassembled WGS sequence"/>
</dbReference>
<gene>
    <name evidence="3" type="ORF">BXYJ_LOCUS8567</name>
</gene>
<evidence type="ECO:0000313" key="5">
    <source>
        <dbReference type="Proteomes" id="UP000659654"/>
    </source>
</evidence>
<dbReference type="Proteomes" id="UP000659654">
    <property type="component" value="Unassembled WGS sequence"/>
</dbReference>
<dbReference type="Pfam" id="PF10174">
    <property type="entry name" value="Cast"/>
    <property type="match status" value="1"/>
</dbReference>
<feature type="coiled-coil region" evidence="1">
    <location>
        <begin position="641"/>
        <end position="742"/>
    </location>
</feature>
<dbReference type="SMR" id="A0A1I7S2E2"/>
<feature type="region of interest" description="Disordered" evidence="2">
    <location>
        <begin position="583"/>
        <end position="614"/>
    </location>
</feature>
<proteinExistence type="predicted"/>
<evidence type="ECO:0000256" key="1">
    <source>
        <dbReference type="SAM" id="Coils"/>
    </source>
</evidence>
<reference evidence="3" key="2">
    <citation type="submission" date="2020-09" db="EMBL/GenBank/DDBJ databases">
        <authorList>
            <person name="Kikuchi T."/>
        </authorList>
    </citation>
    <scope>NUCLEOTIDE SEQUENCE</scope>
    <source>
        <strain evidence="3">Ka4C1</strain>
    </source>
</reference>
<accession>A0A1I7S2E2</accession>
<name>A0A1I7S2E2_BURXY</name>
<keyword evidence="1" id="KW-0175">Coiled coil</keyword>
<reference evidence="6" key="1">
    <citation type="submission" date="2016-11" db="UniProtKB">
        <authorList>
            <consortium name="WormBaseParasite"/>
        </authorList>
    </citation>
    <scope>IDENTIFICATION</scope>
</reference>
<dbReference type="EMBL" id="CAJFDI010000004">
    <property type="protein sequence ID" value="CAD5225483.1"/>
    <property type="molecule type" value="Genomic_DNA"/>
</dbReference>
<dbReference type="PANTHER" id="PTHR23159">
    <property type="entry name" value="CENTROSOMAL PROTEIN 2"/>
    <property type="match status" value="1"/>
</dbReference>
<feature type="region of interest" description="Disordered" evidence="2">
    <location>
        <begin position="1"/>
        <end position="77"/>
    </location>
</feature>
<dbReference type="OrthoDB" id="2019763at2759"/>
<dbReference type="PANTHER" id="PTHR23159:SF31">
    <property type="entry name" value="CENTROSOME-ASSOCIATED PROTEIN CEP250 ISOFORM X1"/>
    <property type="match status" value="1"/>
</dbReference>